<sequence length="111" mass="11882">GGLSRTQEGRSGLLLPPVVAPGFGFVPPPLPLPRTVVWLPLPPSTSTADPAPDGRKYQQSILSSRFRIYTHPRRSPRSVRHRAAGTCLASSGRSCRRAFRQDPSAASVAAP</sequence>
<dbReference type="Proteomes" id="UP000823388">
    <property type="component" value="Chromosome 3K"/>
</dbReference>
<dbReference type="EMBL" id="CM029041">
    <property type="protein sequence ID" value="KAG2625343.1"/>
    <property type="molecule type" value="Genomic_DNA"/>
</dbReference>
<accession>A0A8T0UXB4</accession>
<dbReference type="AlphaFoldDB" id="A0A8T0UXB4"/>
<feature type="non-terminal residue" evidence="2">
    <location>
        <position position="1"/>
    </location>
</feature>
<gene>
    <name evidence="2" type="ORF">PVAP13_3KG206124</name>
</gene>
<proteinExistence type="predicted"/>
<comment type="caution">
    <text evidence="2">The sequence shown here is derived from an EMBL/GenBank/DDBJ whole genome shotgun (WGS) entry which is preliminary data.</text>
</comment>
<organism evidence="2 3">
    <name type="scientific">Panicum virgatum</name>
    <name type="common">Blackwell switchgrass</name>
    <dbReference type="NCBI Taxonomy" id="38727"/>
    <lineage>
        <taxon>Eukaryota</taxon>
        <taxon>Viridiplantae</taxon>
        <taxon>Streptophyta</taxon>
        <taxon>Embryophyta</taxon>
        <taxon>Tracheophyta</taxon>
        <taxon>Spermatophyta</taxon>
        <taxon>Magnoliopsida</taxon>
        <taxon>Liliopsida</taxon>
        <taxon>Poales</taxon>
        <taxon>Poaceae</taxon>
        <taxon>PACMAD clade</taxon>
        <taxon>Panicoideae</taxon>
        <taxon>Panicodae</taxon>
        <taxon>Paniceae</taxon>
        <taxon>Panicinae</taxon>
        <taxon>Panicum</taxon>
        <taxon>Panicum sect. Hiantes</taxon>
    </lineage>
</organism>
<evidence type="ECO:0000313" key="2">
    <source>
        <dbReference type="EMBL" id="KAG2625343.1"/>
    </source>
</evidence>
<reference evidence="2" key="1">
    <citation type="submission" date="2020-05" db="EMBL/GenBank/DDBJ databases">
        <title>WGS assembly of Panicum virgatum.</title>
        <authorList>
            <person name="Lovell J.T."/>
            <person name="Jenkins J."/>
            <person name="Shu S."/>
            <person name="Juenger T.E."/>
            <person name="Schmutz J."/>
        </authorList>
    </citation>
    <scope>NUCLEOTIDE SEQUENCE</scope>
    <source>
        <strain evidence="2">AP13</strain>
    </source>
</reference>
<feature type="non-terminal residue" evidence="2">
    <location>
        <position position="111"/>
    </location>
</feature>
<protein>
    <submittedName>
        <fullName evidence="2">Uncharacterized protein</fullName>
    </submittedName>
</protein>
<name>A0A8T0UXB4_PANVG</name>
<keyword evidence="3" id="KW-1185">Reference proteome</keyword>
<evidence type="ECO:0000256" key="1">
    <source>
        <dbReference type="SAM" id="MobiDB-lite"/>
    </source>
</evidence>
<evidence type="ECO:0000313" key="3">
    <source>
        <dbReference type="Proteomes" id="UP000823388"/>
    </source>
</evidence>
<feature type="region of interest" description="Disordered" evidence="1">
    <location>
        <begin position="92"/>
        <end position="111"/>
    </location>
</feature>